<feature type="transmembrane region" description="Helical" evidence="19">
    <location>
        <begin position="165"/>
        <end position="183"/>
    </location>
</feature>
<evidence type="ECO:0000256" key="11">
    <source>
        <dbReference type="ARBA" id="ARBA00022741"/>
    </source>
</evidence>
<comment type="catalytic activity">
    <reaction evidence="1">
        <text>ATP + protein L-histidine = ADP + protein N-phospho-L-histidine.</text>
        <dbReference type="EC" id="2.7.13.3"/>
    </reaction>
</comment>
<feature type="transmembrane region" description="Helical" evidence="19">
    <location>
        <begin position="227"/>
        <end position="245"/>
    </location>
</feature>
<dbReference type="GO" id="GO:0005524">
    <property type="term" value="F:ATP binding"/>
    <property type="evidence" value="ECO:0007669"/>
    <property type="project" value="UniProtKB-KW"/>
</dbReference>
<keyword evidence="19" id="KW-0472">Membrane</keyword>
<keyword evidence="16" id="KW-0411">Iron-sulfur</keyword>
<dbReference type="InterPro" id="IPR011712">
    <property type="entry name" value="Sig_transdc_His_kin_sub3_dim/P"/>
</dbReference>
<dbReference type="InterPro" id="IPR003594">
    <property type="entry name" value="HATPase_dom"/>
</dbReference>
<evidence type="ECO:0000259" key="20">
    <source>
        <dbReference type="PROSITE" id="PS50109"/>
    </source>
</evidence>
<evidence type="ECO:0000256" key="16">
    <source>
        <dbReference type="ARBA" id="ARBA00023014"/>
    </source>
</evidence>
<sequence>MGHRLDCRLVALDNVAGEAYALRGSGRPIRIAALAGGLCLLWAAATGAFLLRNNTVTLPWILGSVLPCYCAGLFAWWHAPASRVARRLLLVGTALSVSIGIRYTSALLTARHGWDLTAPENGLPSLEASLVVLPTEWVNLTVSILVAHLLALLPDGRFHLRHERLVLRSLWALLVLPLALPLARVPTRDVEYAVFYYPEAWLPGIGAVLLVVRCLRARAAGRRDIAALLPVAVAAAVLFLARAASRLFRPWHGEAGALYLIGAVLGALPYVLISLSVVYAAFRYRLLGVDIVIRRSVVYGTLWLIISGWYLGMAMTLGLTAGQYFPIGLSVLVAVTATALFQPLRARLNQLAERRVFGERLSGFELLVQLGSSLEHAYDLSRLAPRLAAGLQGGLGLSWARVRLGGGGDMPVHLGTAGRRPAGGTHGKPAGGIPLRYGDDVLGLIEYGPKTDGRFTPEDHDVVETLARQAALAVHNVRLAAELSTRVNEVQRQAGELDASRARIVQAQDSERRRIERRLHDGIQQDLVALVAKLRLARNRLGRGGDIDAVLTEVQDDAYRVIDELREVAHGIHPPVLTDQGLVAAVTSRARRMPIPVTVRIEKSLDRVRFALDIEESAFYLVSEALTNVLKHAEATHVTIRITRAGGWLVVEVSDDGVGFPTGTTRGLGLTGMRDRIEAVGGDLWITSRSGGGTTIRTRLAERVREEIHD</sequence>
<feature type="transmembrane region" description="Helical" evidence="19">
    <location>
        <begin position="195"/>
        <end position="215"/>
    </location>
</feature>
<evidence type="ECO:0000256" key="8">
    <source>
        <dbReference type="ARBA" id="ARBA00022553"/>
    </source>
</evidence>
<evidence type="ECO:0000256" key="14">
    <source>
        <dbReference type="ARBA" id="ARBA00023004"/>
    </source>
</evidence>
<dbReference type="CDD" id="cd16917">
    <property type="entry name" value="HATPase_UhpB-NarQ-NarX-like"/>
    <property type="match status" value="1"/>
</dbReference>
<gene>
    <name evidence="21" type="ORF">J1792_14380</name>
</gene>
<dbReference type="PANTHER" id="PTHR24421:SF10">
    <property type="entry name" value="NITRATE_NITRITE SENSOR PROTEIN NARQ"/>
    <property type="match status" value="1"/>
</dbReference>
<feature type="transmembrane region" description="Helical" evidence="19">
    <location>
        <begin position="88"/>
        <end position="110"/>
    </location>
</feature>
<evidence type="ECO:0000256" key="9">
    <source>
        <dbReference type="ARBA" id="ARBA00022679"/>
    </source>
</evidence>
<dbReference type="SMART" id="SM00387">
    <property type="entry name" value="HATPase_c"/>
    <property type="match status" value="1"/>
</dbReference>
<evidence type="ECO:0000256" key="1">
    <source>
        <dbReference type="ARBA" id="ARBA00000085"/>
    </source>
</evidence>
<feature type="transmembrane region" description="Helical" evidence="19">
    <location>
        <begin position="130"/>
        <end position="153"/>
    </location>
</feature>
<dbReference type="GO" id="GO:0000155">
    <property type="term" value="F:phosphorelay sensor kinase activity"/>
    <property type="evidence" value="ECO:0007669"/>
    <property type="project" value="InterPro"/>
</dbReference>
<keyword evidence="12 21" id="KW-0418">Kinase</keyword>
<dbReference type="InterPro" id="IPR050482">
    <property type="entry name" value="Sensor_HK_TwoCompSys"/>
</dbReference>
<dbReference type="GO" id="GO:0046983">
    <property type="term" value="F:protein dimerization activity"/>
    <property type="evidence" value="ECO:0007669"/>
    <property type="project" value="InterPro"/>
</dbReference>
<dbReference type="EC" id="2.7.13.3" evidence="4"/>
<comment type="caution">
    <text evidence="21">The sequence shown here is derived from an EMBL/GenBank/DDBJ whole genome shotgun (WGS) entry which is preliminary data.</text>
</comment>
<evidence type="ECO:0000256" key="5">
    <source>
        <dbReference type="ARBA" id="ARBA00017322"/>
    </source>
</evidence>
<evidence type="ECO:0000256" key="17">
    <source>
        <dbReference type="ARBA" id="ARBA00024827"/>
    </source>
</evidence>
<dbReference type="RefSeq" id="WP_143587896.1">
    <property type="nucleotide sequence ID" value="NZ_JAFMOF010000002.1"/>
</dbReference>
<reference evidence="21" key="1">
    <citation type="submission" date="2021-03" db="EMBL/GenBank/DDBJ databases">
        <title>Streptomyces strains.</title>
        <authorList>
            <person name="Lund M.B."/>
            <person name="Toerring T."/>
        </authorList>
    </citation>
    <scope>NUCLEOTIDE SEQUENCE</scope>
    <source>
        <strain evidence="21">JCM 4242</strain>
    </source>
</reference>
<dbReference type="PRINTS" id="PR00344">
    <property type="entry name" value="BCTRLSENSOR"/>
</dbReference>
<dbReference type="AlphaFoldDB" id="A0A939JM83"/>
<keyword evidence="8" id="KW-0597">Phosphoprotein</keyword>
<accession>A0A939JM83</accession>
<evidence type="ECO:0000256" key="2">
    <source>
        <dbReference type="ARBA" id="ARBA00001966"/>
    </source>
</evidence>
<dbReference type="Gene3D" id="3.30.565.10">
    <property type="entry name" value="Histidine kinase-like ATPase, C-terminal domain"/>
    <property type="match status" value="1"/>
</dbReference>
<evidence type="ECO:0000256" key="19">
    <source>
        <dbReference type="SAM" id="Phobius"/>
    </source>
</evidence>
<evidence type="ECO:0000256" key="6">
    <source>
        <dbReference type="ARBA" id="ARBA00022485"/>
    </source>
</evidence>
<dbReference type="GO" id="GO:0046872">
    <property type="term" value="F:metal ion binding"/>
    <property type="evidence" value="ECO:0007669"/>
    <property type="project" value="UniProtKB-KW"/>
</dbReference>
<keyword evidence="11" id="KW-0547">Nucleotide-binding</keyword>
<dbReference type="InterPro" id="IPR036890">
    <property type="entry name" value="HATPase_C_sf"/>
</dbReference>
<dbReference type="InterPro" id="IPR005467">
    <property type="entry name" value="His_kinase_dom"/>
</dbReference>
<evidence type="ECO:0000313" key="21">
    <source>
        <dbReference type="EMBL" id="MBO0653921.1"/>
    </source>
</evidence>
<dbReference type="Proteomes" id="UP000664781">
    <property type="component" value="Unassembled WGS sequence"/>
</dbReference>
<dbReference type="InterPro" id="IPR004358">
    <property type="entry name" value="Sig_transdc_His_kin-like_C"/>
</dbReference>
<keyword evidence="9" id="KW-0808">Transferase</keyword>
<feature type="transmembrane region" description="Helical" evidence="19">
    <location>
        <begin position="57"/>
        <end position="76"/>
    </location>
</feature>
<keyword evidence="19" id="KW-0812">Transmembrane</keyword>
<protein>
    <recommendedName>
        <fullName evidence="5">Oxygen sensor histidine kinase NreB</fullName>
        <ecNumber evidence="4">2.7.13.3</ecNumber>
    </recommendedName>
    <alternativeName>
        <fullName evidence="18">Nitrogen regulation protein B</fullName>
    </alternativeName>
</protein>
<evidence type="ECO:0000256" key="15">
    <source>
        <dbReference type="ARBA" id="ARBA00023012"/>
    </source>
</evidence>
<evidence type="ECO:0000313" key="22">
    <source>
        <dbReference type="Proteomes" id="UP000664781"/>
    </source>
</evidence>
<dbReference type="GO" id="GO:0005737">
    <property type="term" value="C:cytoplasm"/>
    <property type="evidence" value="ECO:0007669"/>
    <property type="project" value="UniProtKB-SubCell"/>
</dbReference>
<organism evidence="21 22">
    <name type="scientific">Streptomyces triculaminicus</name>
    <dbReference type="NCBI Taxonomy" id="2816232"/>
    <lineage>
        <taxon>Bacteria</taxon>
        <taxon>Bacillati</taxon>
        <taxon>Actinomycetota</taxon>
        <taxon>Actinomycetes</taxon>
        <taxon>Kitasatosporales</taxon>
        <taxon>Streptomycetaceae</taxon>
        <taxon>Streptomyces</taxon>
    </lineage>
</organism>
<keyword evidence="13" id="KW-0067">ATP-binding</keyword>
<evidence type="ECO:0000256" key="12">
    <source>
        <dbReference type="ARBA" id="ARBA00022777"/>
    </source>
</evidence>
<keyword evidence="15" id="KW-0902">Two-component regulatory system</keyword>
<comment type="subcellular location">
    <subcellularLocation>
        <location evidence="3">Cytoplasm</location>
    </subcellularLocation>
</comment>
<name>A0A939JM83_9ACTN</name>
<dbReference type="Gene3D" id="3.30.450.40">
    <property type="match status" value="1"/>
</dbReference>
<comment type="function">
    <text evidence="17">Member of the two-component regulatory system NreB/NreC involved in the control of dissimilatory nitrate/nitrite reduction in response to oxygen. NreB functions as a direct oxygen sensor histidine kinase which is autophosphorylated, in the absence of oxygen, probably at the conserved histidine residue, and transfers its phosphate group probably to a conserved aspartate residue of NreC. NreB/NreC activates the expression of the nitrate (narGHJI) and nitrite (nir) reductase operons, as well as the putative nitrate transporter gene narT.</text>
</comment>
<dbReference type="SUPFAM" id="SSF55874">
    <property type="entry name" value="ATPase domain of HSP90 chaperone/DNA topoisomerase II/histidine kinase"/>
    <property type="match status" value="1"/>
</dbReference>
<evidence type="ECO:0000256" key="18">
    <source>
        <dbReference type="ARBA" id="ARBA00030800"/>
    </source>
</evidence>
<evidence type="ECO:0000256" key="7">
    <source>
        <dbReference type="ARBA" id="ARBA00022490"/>
    </source>
</evidence>
<comment type="cofactor">
    <cofactor evidence="2">
        <name>[4Fe-4S] cluster</name>
        <dbReference type="ChEBI" id="CHEBI:49883"/>
    </cofactor>
</comment>
<evidence type="ECO:0000256" key="10">
    <source>
        <dbReference type="ARBA" id="ARBA00022723"/>
    </source>
</evidence>
<feature type="transmembrane region" description="Helical" evidence="19">
    <location>
        <begin position="257"/>
        <end position="280"/>
    </location>
</feature>
<evidence type="ECO:0000256" key="13">
    <source>
        <dbReference type="ARBA" id="ARBA00022840"/>
    </source>
</evidence>
<feature type="domain" description="Histidine kinase" evidence="20">
    <location>
        <begin position="621"/>
        <end position="704"/>
    </location>
</feature>
<keyword evidence="10" id="KW-0479">Metal-binding</keyword>
<keyword evidence="6" id="KW-0004">4Fe-4S</keyword>
<proteinExistence type="predicted"/>
<feature type="transmembrane region" description="Helical" evidence="19">
    <location>
        <begin position="31"/>
        <end position="51"/>
    </location>
</feature>
<evidence type="ECO:0000256" key="3">
    <source>
        <dbReference type="ARBA" id="ARBA00004496"/>
    </source>
</evidence>
<dbReference type="SUPFAM" id="SSF55781">
    <property type="entry name" value="GAF domain-like"/>
    <property type="match status" value="1"/>
</dbReference>
<dbReference type="Pfam" id="PF02518">
    <property type="entry name" value="HATPase_c"/>
    <property type="match status" value="1"/>
</dbReference>
<dbReference type="EMBL" id="JAFMOF010000002">
    <property type="protein sequence ID" value="MBO0653921.1"/>
    <property type="molecule type" value="Genomic_DNA"/>
</dbReference>
<keyword evidence="7" id="KW-0963">Cytoplasm</keyword>
<dbReference type="PANTHER" id="PTHR24421">
    <property type="entry name" value="NITRATE/NITRITE SENSOR PROTEIN NARX-RELATED"/>
    <property type="match status" value="1"/>
</dbReference>
<dbReference type="GO" id="GO:0051539">
    <property type="term" value="F:4 iron, 4 sulfur cluster binding"/>
    <property type="evidence" value="ECO:0007669"/>
    <property type="project" value="UniProtKB-KW"/>
</dbReference>
<keyword evidence="19" id="KW-1133">Transmembrane helix</keyword>
<dbReference type="InterPro" id="IPR029016">
    <property type="entry name" value="GAF-like_dom_sf"/>
</dbReference>
<evidence type="ECO:0000256" key="4">
    <source>
        <dbReference type="ARBA" id="ARBA00012438"/>
    </source>
</evidence>
<dbReference type="Gene3D" id="1.20.5.1930">
    <property type="match status" value="1"/>
</dbReference>
<dbReference type="Pfam" id="PF07730">
    <property type="entry name" value="HisKA_3"/>
    <property type="match status" value="1"/>
</dbReference>
<keyword evidence="14" id="KW-0408">Iron</keyword>
<dbReference type="GO" id="GO:0016020">
    <property type="term" value="C:membrane"/>
    <property type="evidence" value="ECO:0007669"/>
    <property type="project" value="InterPro"/>
</dbReference>
<dbReference type="PROSITE" id="PS50109">
    <property type="entry name" value="HIS_KIN"/>
    <property type="match status" value="1"/>
</dbReference>
<keyword evidence="22" id="KW-1185">Reference proteome</keyword>